<gene>
    <name evidence="1" type="ORF">A4U53_23870</name>
</gene>
<organism evidence="1">
    <name type="scientific">Rhizobium leguminosarum</name>
    <dbReference type="NCBI Taxonomy" id="384"/>
    <lineage>
        <taxon>Bacteria</taxon>
        <taxon>Pseudomonadati</taxon>
        <taxon>Pseudomonadota</taxon>
        <taxon>Alphaproteobacteria</taxon>
        <taxon>Hyphomicrobiales</taxon>
        <taxon>Rhizobiaceae</taxon>
        <taxon>Rhizobium/Agrobacterium group</taxon>
        <taxon>Rhizobium</taxon>
    </lineage>
</organism>
<sequence>MAAATERYLYDCASDRAVFYEAENFLFPLASSDAAFRVDGDYVFCMKTERIAFWILGKQLYGHIENGELTRDPVYHYGD</sequence>
<evidence type="ECO:0000313" key="1">
    <source>
        <dbReference type="EMBL" id="OAP93797.1"/>
    </source>
</evidence>
<accession>A0A179BPY5</accession>
<proteinExistence type="predicted"/>
<reference evidence="1" key="1">
    <citation type="submission" date="2016-04" db="EMBL/GenBank/DDBJ databases">
        <title>Fast-growing isolate from the root nodules of Vavilovia formosa.</title>
        <authorList>
            <person name="Kimeklis A."/>
            <person name="Safronova V."/>
            <person name="Belimov A."/>
            <person name="Andronov E."/>
        </authorList>
    </citation>
    <scope>NUCLEOTIDE SEQUENCE [LARGE SCALE GENOMIC DNA]</scope>
    <source>
        <strain evidence="1">Vaf-46</strain>
    </source>
</reference>
<name>A0A179BPY5_RHILE</name>
<protein>
    <submittedName>
        <fullName evidence="1">Uncharacterized protein</fullName>
    </submittedName>
</protein>
<dbReference type="EMBL" id="LWBS01000253">
    <property type="protein sequence ID" value="OAP93797.1"/>
    <property type="molecule type" value="Genomic_DNA"/>
</dbReference>
<comment type="caution">
    <text evidence="1">The sequence shown here is derived from an EMBL/GenBank/DDBJ whole genome shotgun (WGS) entry which is preliminary data.</text>
</comment>
<dbReference type="AlphaFoldDB" id="A0A179BPY5"/>